<accession>A0A9F2RFC6</accession>
<evidence type="ECO:0000256" key="2">
    <source>
        <dbReference type="ARBA" id="ARBA00022741"/>
    </source>
</evidence>
<dbReference type="InterPro" id="IPR045058">
    <property type="entry name" value="GIMA/IAN/Toc"/>
</dbReference>
<dbReference type="InterPro" id="IPR006703">
    <property type="entry name" value="G_AIG1"/>
</dbReference>
<dbReference type="RefSeq" id="XP_007445358.1">
    <property type="nucleotide sequence ID" value="XM_007445296.3"/>
</dbReference>
<dbReference type="Gene3D" id="3.40.50.300">
    <property type="entry name" value="P-loop containing nucleotide triphosphate hydrolases"/>
    <property type="match status" value="1"/>
</dbReference>
<dbReference type="Proteomes" id="UP000695026">
    <property type="component" value="Unplaced"/>
</dbReference>
<keyword evidence="5" id="KW-1185">Reference proteome</keyword>
<dbReference type="Pfam" id="PF04548">
    <property type="entry name" value="AIG1"/>
    <property type="match status" value="1"/>
</dbReference>
<dbReference type="AlphaFoldDB" id="A0A9F2RFC6"/>
<keyword evidence="2" id="KW-0547">Nucleotide-binding</keyword>
<dbReference type="PANTHER" id="PTHR10903:SF170">
    <property type="entry name" value="GTPASE IMAP FAMILY MEMBER 7"/>
    <property type="match status" value="1"/>
</dbReference>
<dbReference type="FunFam" id="3.40.50.300:FF:000366">
    <property type="entry name" value="GTPase, IMAP family member 2"/>
    <property type="match status" value="1"/>
</dbReference>
<comment type="similarity">
    <text evidence="1">Belongs to the TRAFAC class TrmE-Era-EngA-EngB-Septin-like GTPase superfamily. AIG1/Toc34/Toc159-like paraseptin GTPase family. IAN subfamily.</text>
</comment>
<name>A0A9F2RFC6_PYTBI</name>
<dbReference type="KEGG" id="pbi:103050538"/>
<dbReference type="PROSITE" id="PS51720">
    <property type="entry name" value="G_AIG1"/>
    <property type="match status" value="1"/>
</dbReference>
<evidence type="ECO:0000313" key="5">
    <source>
        <dbReference type="Proteomes" id="UP000695026"/>
    </source>
</evidence>
<organism evidence="5 6">
    <name type="scientific">Python bivittatus</name>
    <name type="common">Burmese python</name>
    <name type="synonym">Python molurus bivittatus</name>
    <dbReference type="NCBI Taxonomy" id="176946"/>
    <lineage>
        <taxon>Eukaryota</taxon>
        <taxon>Metazoa</taxon>
        <taxon>Chordata</taxon>
        <taxon>Craniata</taxon>
        <taxon>Vertebrata</taxon>
        <taxon>Euteleostomi</taxon>
        <taxon>Lepidosauria</taxon>
        <taxon>Squamata</taxon>
        <taxon>Bifurcata</taxon>
        <taxon>Unidentata</taxon>
        <taxon>Episquamata</taxon>
        <taxon>Toxicofera</taxon>
        <taxon>Serpentes</taxon>
        <taxon>Henophidia</taxon>
        <taxon>Pythonidae</taxon>
        <taxon>Python</taxon>
    </lineage>
</organism>
<dbReference type="SUPFAM" id="SSF52540">
    <property type="entry name" value="P-loop containing nucleoside triphosphate hydrolases"/>
    <property type="match status" value="1"/>
</dbReference>
<evidence type="ECO:0000256" key="1">
    <source>
        <dbReference type="ARBA" id="ARBA00008535"/>
    </source>
</evidence>
<feature type="domain" description="AIG1-type G" evidence="4">
    <location>
        <begin position="13"/>
        <end position="210"/>
    </location>
</feature>
<dbReference type="InterPro" id="IPR027417">
    <property type="entry name" value="P-loop_NTPase"/>
</dbReference>
<sequence>MSENLLHGGEPAGEEVRILVIGRTGWGKSATGNTILGRKVFKTSCLPSSTTPDLQREQGERNGRRIVVVDTPGFFDTRRSFVQKDVVRCVHFLHPGPHAIILVIKLGKVTSETKETIQQVKKLFWKEGRHFLIVAFTHKDKLAEEGVGLGDFMARAGAELKDIIEMAGNRYLAFNNKAGAEEGAAQVNALLSMIDILRGWYTEEMFLRDSSACPSCTVL</sequence>
<proteinExistence type="inferred from homology"/>
<protein>
    <submittedName>
        <fullName evidence="6 7">GTPase IMAP family member 4-like</fullName>
    </submittedName>
</protein>
<dbReference type="PANTHER" id="PTHR10903">
    <property type="entry name" value="GTPASE, IMAP FAMILY MEMBER-RELATED"/>
    <property type="match status" value="1"/>
</dbReference>
<evidence type="ECO:0000256" key="3">
    <source>
        <dbReference type="ARBA" id="ARBA00023134"/>
    </source>
</evidence>
<evidence type="ECO:0000259" key="4">
    <source>
        <dbReference type="PROSITE" id="PS51720"/>
    </source>
</evidence>
<evidence type="ECO:0000313" key="6">
    <source>
        <dbReference type="RefSeq" id="XP_007445358.1"/>
    </source>
</evidence>
<dbReference type="RefSeq" id="XP_025033329.1">
    <property type="nucleotide sequence ID" value="XM_025177561.1"/>
</dbReference>
<dbReference type="OrthoDB" id="8954335at2759"/>
<gene>
    <name evidence="6 7" type="primary">LOC103050538</name>
</gene>
<dbReference type="GeneID" id="103050538"/>
<evidence type="ECO:0000313" key="7">
    <source>
        <dbReference type="RefSeq" id="XP_025033329.1"/>
    </source>
</evidence>
<keyword evidence="3" id="KW-0342">GTP-binding</keyword>
<dbReference type="GO" id="GO:0005525">
    <property type="term" value="F:GTP binding"/>
    <property type="evidence" value="ECO:0007669"/>
    <property type="project" value="UniProtKB-KW"/>
</dbReference>
<dbReference type="OMA" id="CEKHEAL"/>
<reference evidence="6 7" key="1">
    <citation type="submission" date="2025-04" db="UniProtKB">
        <authorList>
            <consortium name="RefSeq"/>
        </authorList>
    </citation>
    <scope>IDENTIFICATION</scope>
    <source>
        <tissue evidence="6 7">Liver</tissue>
    </source>
</reference>